<organism evidence="2 3">
    <name type="scientific">Candidatus Magnetobacterium casense</name>
    <dbReference type="NCBI Taxonomy" id="1455061"/>
    <lineage>
        <taxon>Bacteria</taxon>
        <taxon>Pseudomonadati</taxon>
        <taxon>Nitrospirota</taxon>
        <taxon>Thermodesulfovibrionia</taxon>
        <taxon>Thermodesulfovibrionales</taxon>
        <taxon>Candidatus Magnetobacteriaceae</taxon>
        <taxon>Candidatus Magnetobacterium</taxon>
    </lineage>
</organism>
<evidence type="ECO:0000313" key="2">
    <source>
        <dbReference type="EMBL" id="MBV6340438.1"/>
    </source>
</evidence>
<protein>
    <recommendedName>
        <fullName evidence="4">Holin of 3TMs, for gene-transfer release</fullName>
    </recommendedName>
</protein>
<comment type="caution">
    <text evidence="2">The sequence shown here is derived from an EMBL/GenBank/DDBJ whole genome shotgun (WGS) entry which is preliminary data.</text>
</comment>
<keyword evidence="1" id="KW-0472">Membrane</keyword>
<gene>
    <name evidence="2" type="ORF">HWQ67_02455</name>
</gene>
<sequence length="105" mass="11622">MGRLTGGAGAQPQNVDERIKLMEADTNRLRALAELDKPAGDISRWVADLRASFRYILAAIVIVAAVASIYIPGVPQENIELAWDMARSVWSFIFGERMLTYVKGK</sequence>
<reference evidence="2 3" key="1">
    <citation type="journal article" date="2020" name="J Geophys Res Biogeosci">
        <title>Magnetotaxis as an Adaptation to Enable Bacterial Shuttling of Microbial Sulfur and Sulfur Cycling Across Aquatic Oxic#Anoxic Interfaces.</title>
        <authorList>
            <person name="Li J."/>
            <person name="Liu P."/>
            <person name="Wang J."/>
            <person name="Roberts A.P."/>
            <person name="Pan Y."/>
        </authorList>
    </citation>
    <scope>NUCLEOTIDE SEQUENCE [LARGE SCALE GENOMIC DNA]</scope>
    <source>
        <strain evidence="2 3">MYR-1_YQ</strain>
    </source>
</reference>
<feature type="transmembrane region" description="Helical" evidence="1">
    <location>
        <begin position="53"/>
        <end position="71"/>
    </location>
</feature>
<dbReference type="Proteomes" id="UP001196980">
    <property type="component" value="Unassembled WGS sequence"/>
</dbReference>
<evidence type="ECO:0000256" key="1">
    <source>
        <dbReference type="SAM" id="Phobius"/>
    </source>
</evidence>
<keyword evidence="1" id="KW-0812">Transmembrane</keyword>
<dbReference type="RefSeq" id="WP_218251059.1">
    <property type="nucleotide sequence ID" value="NZ_JABXWD010000024.1"/>
</dbReference>
<keyword evidence="1" id="KW-1133">Transmembrane helix</keyword>
<name>A0ABS6RUZ1_9BACT</name>
<evidence type="ECO:0008006" key="4">
    <source>
        <dbReference type="Google" id="ProtNLM"/>
    </source>
</evidence>
<accession>A0ABS6RUZ1</accession>
<evidence type="ECO:0000313" key="3">
    <source>
        <dbReference type="Proteomes" id="UP001196980"/>
    </source>
</evidence>
<dbReference type="EMBL" id="JABXWD010000024">
    <property type="protein sequence ID" value="MBV6340438.1"/>
    <property type="molecule type" value="Genomic_DNA"/>
</dbReference>
<proteinExistence type="predicted"/>
<keyword evidence="3" id="KW-1185">Reference proteome</keyword>